<dbReference type="STRING" id="208439.AJAP_18225"/>
<name>A0A075UU47_9PSEU</name>
<dbReference type="InterPro" id="IPR011990">
    <property type="entry name" value="TPR-like_helical_dom_sf"/>
</dbReference>
<keyword evidence="2" id="KW-1185">Reference proteome</keyword>
<dbReference type="Gene3D" id="1.25.40.10">
    <property type="entry name" value="Tetratricopeptide repeat domain"/>
    <property type="match status" value="1"/>
</dbReference>
<dbReference type="SUPFAM" id="SSF48452">
    <property type="entry name" value="TPR-like"/>
    <property type="match status" value="1"/>
</dbReference>
<evidence type="ECO:0000313" key="2">
    <source>
        <dbReference type="Proteomes" id="UP000028492"/>
    </source>
</evidence>
<organism evidence="1 2">
    <name type="scientific">Amycolatopsis japonica</name>
    <dbReference type="NCBI Taxonomy" id="208439"/>
    <lineage>
        <taxon>Bacteria</taxon>
        <taxon>Bacillati</taxon>
        <taxon>Actinomycetota</taxon>
        <taxon>Actinomycetes</taxon>
        <taxon>Pseudonocardiales</taxon>
        <taxon>Pseudonocardiaceae</taxon>
        <taxon>Amycolatopsis</taxon>
        <taxon>Amycolatopsis japonica group</taxon>
    </lineage>
</organism>
<dbReference type="eggNOG" id="COG0457">
    <property type="taxonomic scope" value="Bacteria"/>
</dbReference>
<protein>
    <submittedName>
        <fullName evidence="1">XRE family transcriptional regulator</fullName>
    </submittedName>
</protein>
<accession>A0A075UU47</accession>
<proteinExistence type="predicted"/>
<dbReference type="Proteomes" id="UP000028492">
    <property type="component" value="Chromosome"/>
</dbReference>
<dbReference type="AlphaFoldDB" id="A0A075UU47"/>
<reference evidence="1 2" key="1">
    <citation type="journal article" date="2014" name="J. Biotechnol.">
        <title>Complete genome sequence of the actinobacterium Amycolatopsis japonica MG417-CF17(T) (=DSM 44213T) producing (S,S)-N,N'-ethylenediaminedisuccinic acid.</title>
        <authorList>
            <person name="Stegmann E."/>
            <person name="Albersmeier A."/>
            <person name="Spohn M."/>
            <person name="Gert H."/>
            <person name="Weber T."/>
            <person name="Wohlleben W."/>
            <person name="Kalinowski J."/>
            <person name="Ruckert C."/>
        </authorList>
    </citation>
    <scope>NUCLEOTIDE SEQUENCE [LARGE SCALE GENOMIC DNA]</scope>
    <source>
        <strain evidence="2">MG417-CF17 (DSM 44213)</strain>
    </source>
</reference>
<dbReference type="HOGENOM" id="CLU_029927_0_1_11"/>
<sequence>MTMTDPEAASRHHLIPDRVRDHDVEALETQTKALRAVDYQCGGGMCRDAVVVRIRRGHRMLAMPISEPLRARLFSAVADLHNLAGWTCFDSGHVGAAQHHLDVALKLAADGENAELIANIHYRRGRIDLHYGVMDEALAQFELGRLAAKRAGSKLAASILSANQGWAYAKKGDANLAVGLMGQAGEEFAEKGDAESPDWARFFTEVDVSAMAGSVHTDLALRRGGRHVGQAIAALTDAVRGYGPEMARSRSLCLAMLATGHVLGGDGDQALSVGIQAIESAETVKSVRTKDRLRPLEREAAKHPDDAACRTLSEAVTLFVTGRDQT</sequence>
<gene>
    <name evidence="1" type="ORF">AJAP_18225</name>
</gene>
<dbReference type="EMBL" id="CP008953">
    <property type="protein sequence ID" value="AIG76513.1"/>
    <property type="molecule type" value="Genomic_DNA"/>
</dbReference>
<dbReference type="KEGG" id="aja:AJAP_18225"/>
<evidence type="ECO:0000313" key="1">
    <source>
        <dbReference type="EMBL" id="AIG76513.1"/>
    </source>
</evidence>